<dbReference type="Proteomes" id="UP000059188">
    <property type="component" value="Unassembled WGS sequence"/>
</dbReference>
<organism evidence="1 2">
    <name type="scientific">Thanatephorus cucumeris (strain AG1-IB / isolate 7/3/14)</name>
    <name type="common">Lettuce bottom rot fungus</name>
    <name type="synonym">Rhizoctonia solani</name>
    <dbReference type="NCBI Taxonomy" id="1108050"/>
    <lineage>
        <taxon>Eukaryota</taxon>
        <taxon>Fungi</taxon>
        <taxon>Dikarya</taxon>
        <taxon>Basidiomycota</taxon>
        <taxon>Agaricomycotina</taxon>
        <taxon>Agaricomycetes</taxon>
        <taxon>Cantharellales</taxon>
        <taxon>Ceratobasidiaceae</taxon>
        <taxon>Rhizoctonia</taxon>
        <taxon>Rhizoctonia solani AG-1</taxon>
    </lineage>
</organism>
<dbReference type="EMBL" id="LN679696">
    <property type="protein sequence ID" value="CEL61587.1"/>
    <property type="molecule type" value="Genomic_DNA"/>
</dbReference>
<evidence type="ECO:0000313" key="1">
    <source>
        <dbReference type="EMBL" id="CEL61587.1"/>
    </source>
</evidence>
<gene>
    <name evidence="1" type="ORF">RSOLAG1IB_12486</name>
</gene>
<sequence>MGQESSTYSPDRGIKPGTYRIVHAKTSKALQIRDENKQKLVIWDRQNLQHSDEPTMGNDRVRVFLVL</sequence>
<evidence type="ECO:0000313" key="2">
    <source>
        <dbReference type="Proteomes" id="UP000059188"/>
    </source>
</evidence>
<accession>A0A0B7FZJ6</accession>
<reference evidence="1 2" key="1">
    <citation type="submission" date="2014-11" db="EMBL/GenBank/DDBJ databases">
        <authorList>
            <person name="Wibberg Daniel"/>
        </authorList>
    </citation>
    <scope>NUCLEOTIDE SEQUENCE [LARGE SCALE GENOMIC DNA]</scope>
    <source>
        <strain evidence="1">Rhizoctonia solani AG1-IB 7/3/14</strain>
    </source>
</reference>
<keyword evidence="2" id="KW-1185">Reference proteome</keyword>
<proteinExistence type="predicted"/>
<protein>
    <submittedName>
        <fullName evidence="1">Uncharacterized protein</fullName>
    </submittedName>
</protein>
<name>A0A0B7FZJ6_THACB</name>
<dbReference type="AlphaFoldDB" id="A0A0B7FZJ6"/>